<dbReference type="EMBL" id="JAAVJS010000020">
    <property type="protein sequence ID" value="NJX16427.1"/>
    <property type="molecule type" value="Genomic_DNA"/>
</dbReference>
<dbReference type="SMART" id="SM00347">
    <property type="entry name" value="HTH_MARR"/>
    <property type="match status" value="1"/>
</dbReference>
<dbReference type="Pfam" id="PF01047">
    <property type="entry name" value="MarR"/>
    <property type="match status" value="1"/>
</dbReference>
<evidence type="ECO:0000313" key="2">
    <source>
        <dbReference type="EMBL" id="NJX16427.1"/>
    </source>
</evidence>
<comment type="caution">
    <text evidence="2">The sequence shown here is derived from an EMBL/GenBank/DDBJ whole genome shotgun (WGS) entry which is preliminary data.</text>
</comment>
<gene>
    <name evidence="2" type="ORF">HC176_13105</name>
</gene>
<dbReference type="InterPro" id="IPR036390">
    <property type="entry name" value="WH_DNA-bd_sf"/>
</dbReference>
<dbReference type="Gene3D" id="1.10.10.10">
    <property type="entry name" value="Winged helix-like DNA-binding domain superfamily/Winged helix DNA-binding domain"/>
    <property type="match status" value="1"/>
</dbReference>
<dbReference type="PROSITE" id="PS50995">
    <property type="entry name" value="HTH_MARR_2"/>
    <property type="match status" value="1"/>
</dbReference>
<dbReference type="Proteomes" id="UP000760545">
    <property type="component" value="Unassembled WGS sequence"/>
</dbReference>
<dbReference type="PANTHER" id="PTHR33164">
    <property type="entry name" value="TRANSCRIPTIONAL REGULATOR, MARR FAMILY"/>
    <property type="match status" value="1"/>
</dbReference>
<organism evidence="2 3">
    <name type="scientific">Tamlana crocina</name>
    <dbReference type="NCBI Taxonomy" id="393006"/>
    <lineage>
        <taxon>Bacteria</taxon>
        <taxon>Pseudomonadati</taxon>
        <taxon>Bacteroidota</taxon>
        <taxon>Flavobacteriia</taxon>
        <taxon>Flavobacteriales</taxon>
        <taxon>Flavobacteriaceae</taxon>
        <taxon>Tamlana</taxon>
    </lineage>
</organism>
<evidence type="ECO:0000259" key="1">
    <source>
        <dbReference type="PROSITE" id="PS50995"/>
    </source>
</evidence>
<sequence length="149" mass="17192">MNIEQILKINSDLPLHKKVVINLLFTYGLIIGKLNEALKPHDISIQQFNVLRILRGQKGRPVTLAAIQERMVNKMSNTTRLVDKLVKKQYVTKSKNELNKRKIDIIITQQGLDFLNKIDDFVETIEKESTSSLDTNEQLELIRLLGKLR</sequence>
<dbReference type="InterPro" id="IPR036388">
    <property type="entry name" value="WH-like_DNA-bd_sf"/>
</dbReference>
<dbReference type="RefSeq" id="WP_167919006.1">
    <property type="nucleotide sequence ID" value="NZ_JAAVJS010000020.1"/>
</dbReference>
<dbReference type="SUPFAM" id="SSF46785">
    <property type="entry name" value="Winged helix' DNA-binding domain"/>
    <property type="match status" value="1"/>
</dbReference>
<feature type="domain" description="HTH marR-type" evidence="1">
    <location>
        <begin position="1"/>
        <end position="149"/>
    </location>
</feature>
<reference evidence="2 3" key="1">
    <citation type="submission" date="2020-03" db="EMBL/GenBank/DDBJ databases">
        <title>Tamlana sp. nov, isolated from XXX.</title>
        <authorList>
            <person name="Cao W.R."/>
        </authorList>
    </citation>
    <scope>NUCLEOTIDE SEQUENCE [LARGE SCALE GENOMIC DNA]</scope>
    <source>
        <strain evidence="2 3">HST1-43</strain>
    </source>
</reference>
<protein>
    <submittedName>
        <fullName evidence="2">MarR family transcriptional regulator</fullName>
    </submittedName>
</protein>
<dbReference type="InterPro" id="IPR039422">
    <property type="entry name" value="MarR/SlyA-like"/>
</dbReference>
<evidence type="ECO:0000313" key="3">
    <source>
        <dbReference type="Proteomes" id="UP000760545"/>
    </source>
</evidence>
<dbReference type="PANTHER" id="PTHR33164:SF101">
    <property type="entry name" value="TRANSCRIPTIONAL REPRESSOR MPRA"/>
    <property type="match status" value="1"/>
</dbReference>
<name>A0ABX1DDJ6_9FLAO</name>
<dbReference type="InterPro" id="IPR000835">
    <property type="entry name" value="HTH_MarR-typ"/>
</dbReference>
<keyword evidence="3" id="KW-1185">Reference proteome</keyword>
<dbReference type="PRINTS" id="PR00598">
    <property type="entry name" value="HTHMARR"/>
</dbReference>
<proteinExistence type="predicted"/>
<accession>A0ABX1DDJ6</accession>